<dbReference type="Proteomes" id="UP001287286">
    <property type="component" value="Unassembled WGS sequence"/>
</dbReference>
<evidence type="ECO:0000313" key="3">
    <source>
        <dbReference type="EMBL" id="PWI68310.1"/>
    </source>
</evidence>
<feature type="region of interest" description="Disordered" evidence="1">
    <location>
        <begin position="1"/>
        <end position="32"/>
    </location>
</feature>
<proteinExistence type="predicted"/>
<feature type="region of interest" description="Disordered" evidence="1">
    <location>
        <begin position="167"/>
        <end position="190"/>
    </location>
</feature>
<comment type="caution">
    <text evidence="3">The sequence shown here is derived from an EMBL/GenBank/DDBJ whole genome shotgun (WGS) entry which is preliminary data.</text>
</comment>
<sequence length="190" mass="20542">MGALHVSGPRPRLPRPSIIAGHHRAAPPHRSAAATTTIVTLVASVAGKSNRVASRPACPRHPSIHPSILPRRHASSQYVIWHRVAEPPPPISAQLRCVLLVPLLPDRETGRLGTLSRWIPGRSVVGRRRWVSETLSARLLSRRRAVSSYAADVKGFTVFGEGGTKIISPKGPANNRANLSDPFPATRTDD</sequence>
<reference evidence="3 4" key="2">
    <citation type="journal article" date="2016" name="Front. Microbiol.">
        <title>Genome and transcriptome sequences reveal the specific parasitism of the nematophagous Purpureocillium lilacinum 36-1.</title>
        <authorList>
            <person name="Xie J."/>
            <person name="Li S."/>
            <person name="Mo C."/>
            <person name="Xiao X."/>
            <person name="Peng D."/>
            <person name="Wang G."/>
            <person name="Xiao Y."/>
        </authorList>
    </citation>
    <scope>NUCLEOTIDE SEQUENCE [LARGE SCALE GENOMIC DNA]</scope>
    <source>
        <strain evidence="3 4">36-1</strain>
    </source>
</reference>
<organism evidence="3 4">
    <name type="scientific">Purpureocillium lilacinum</name>
    <name type="common">Paecilomyces lilacinus</name>
    <dbReference type="NCBI Taxonomy" id="33203"/>
    <lineage>
        <taxon>Eukaryota</taxon>
        <taxon>Fungi</taxon>
        <taxon>Dikarya</taxon>
        <taxon>Ascomycota</taxon>
        <taxon>Pezizomycotina</taxon>
        <taxon>Sordariomycetes</taxon>
        <taxon>Hypocreomycetidae</taxon>
        <taxon>Hypocreales</taxon>
        <taxon>Ophiocordycipitaceae</taxon>
        <taxon>Purpureocillium</taxon>
    </lineage>
</organism>
<protein>
    <submittedName>
        <fullName evidence="3">Uncharacterized protein</fullName>
    </submittedName>
</protein>
<evidence type="ECO:0000313" key="5">
    <source>
        <dbReference type="Proteomes" id="UP001287286"/>
    </source>
</evidence>
<dbReference type="Proteomes" id="UP000245956">
    <property type="component" value="Unassembled WGS sequence"/>
</dbReference>
<reference evidence="2" key="3">
    <citation type="submission" date="2023-11" db="EMBL/GenBank/DDBJ databases">
        <authorList>
            <person name="Beijen E."/>
            <person name="Ohm R.A."/>
        </authorList>
    </citation>
    <scope>NUCLEOTIDE SEQUENCE</scope>
    <source>
        <strain evidence="2">CBS 150709</strain>
    </source>
</reference>
<dbReference type="EMBL" id="JAWRVI010000013">
    <property type="protein sequence ID" value="KAK4091159.1"/>
    <property type="molecule type" value="Genomic_DNA"/>
</dbReference>
<reference evidence="3" key="1">
    <citation type="submission" date="2015-05" db="EMBL/GenBank/DDBJ databases">
        <authorList>
            <person name="Wang D.B."/>
            <person name="Wang M."/>
        </authorList>
    </citation>
    <scope>NUCLEOTIDE SEQUENCE</scope>
    <source>
        <strain evidence="3">36-1</strain>
    </source>
</reference>
<reference evidence="2 5" key="4">
    <citation type="journal article" date="2024" name="Microbiol. Resour. Announc.">
        <title>Genome annotations for the ascomycete fungi Trichoderma harzianum, Trichoderma aggressivum, and Purpureocillium lilacinum.</title>
        <authorList>
            <person name="Beijen E.P.W."/>
            <person name="Ohm R.A."/>
        </authorList>
    </citation>
    <scope>NUCLEOTIDE SEQUENCE [LARGE SCALE GENOMIC DNA]</scope>
    <source>
        <strain evidence="2 5">CBS 150709</strain>
    </source>
</reference>
<evidence type="ECO:0000313" key="4">
    <source>
        <dbReference type="Proteomes" id="UP000245956"/>
    </source>
</evidence>
<name>A0A2U3E1D2_PURLI</name>
<dbReference type="EMBL" id="LCWV01000015">
    <property type="protein sequence ID" value="PWI68310.1"/>
    <property type="molecule type" value="Genomic_DNA"/>
</dbReference>
<accession>A0A2U3E1D2</accession>
<keyword evidence="5" id="KW-1185">Reference proteome</keyword>
<evidence type="ECO:0000313" key="2">
    <source>
        <dbReference type="EMBL" id="KAK4091159.1"/>
    </source>
</evidence>
<dbReference type="AlphaFoldDB" id="A0A2U3E1D2"/>
<gene>
    <name evidence="3" type="ORF">PCL_02079</name>
    <name evidence="2" type="ORF">Purlil1_4739</name>
</gene>
<evidence type="ECO:0000256" key="1">
    <source>
        <dbReference type="SAM" id="MobiDB-lite"/>
    </source>
</evidence>